<dbReference type="OMA" id="WPISEQF"/>
<dbReference type="InterPro" id="IPR003960">
    <property type="entry name" value="ATPase_AAA_CS"/>
</dbReference>
<protein>
    <recommendedName>
        <fullName evidence="4">AAA+ ATPase domain-containing protein</fullName>
    </recommendedName>
</protein>
<dbReference type="SUPFAM" id="SSF52540">
    <property type="entry name" value="P-loop containing nucleoside triphosphate hydrolases"/>
    <property type="match status" value="2"/>
</dbReference>
<reference evidence="5 6" key="1">
    <citation type="submission" date="2020-11" db="EMBL/GenBank/DDBJ databases">
        <authorList>
            <person name="Wallbank WR R."/>
            <person name="Pardo Diaz C."/>
            <person name="Kozak K."/>
            <person name="Martin S."/>
            <person name="Jiggins C."/>
            <person name="Moest M."/>
            <person name="Warren A I."/>
            <person name="Generalovic N T."/>
            <person name="Byers J.R.P. K."/>
            <person name="Montejo-Kovacevich G."/>
            <person name="Yen C E."/>
        </authorList>
    </citation>
    <scope>NUCLEOTIDE SEQUENCE [LARGE SCALE GENOMIC DNA]</scope>
</reference>
<feature type="domain" description="AAA+ ATPase" evidence="4">
    <location>
        <begin position="317"/>
        <end position="453"/>
    </location>
</feature>
<keyword evidence="2" id="KW-0547">Nucleotide-binding</keyword>
<evidence type="ECO:0000256" key="3">
    <source>
        <dbReference type="ARBA" id="ARBA00022840"/>
    </source>
</evidence>
<keyword evidence="1" id="KW-0677">Repeat</keyword>
<gene>
    <name evidence="5" type="ORF">HERILL_LOCUS2639</name>
</gene>
<dbReference type="AlphaFoldDB" id="A0A7R8UEQ3"/>
<evidence type="ECO:0000313" key="5">
    <source>
        <dbReference type="EMBL" id="CAD7079421.1"/>
    </source>
</evidence>
<organism evidence="5 6">
    <name type="scientific">Hermetia illucens</name>
    <name type="common">Black soldier fly</name>
    <dbReference type="NCBI Taxonomy" id="343691"/>
    <lineage>
        <taxon>Eukaryota</taxon>
        <taxon>Metazoa</taxon>
        <taxon>Ecdysozoa</taxon>
        <taxon>Arthropoda</taxon>
        <taxon>Hexapoda</taxon>
        <taxon>Insecta</taxon>
        <taxon>Pterygota</taxon>
        <taxon>Neoptera</taxon>
        <taxon>Endopterygota</taxon>
        <taxon>Diptera</taxon>
        <taxon>Brachycera</taxon>
        <taxon>Stratiomyomorpha</taxon>
        <taxon>Stratiomyidae</taxon>
        <taxon>Hermetiinae</taxon>
        <taxon>Hermetia</taxon>
    </lineage>
</organism>
<dbReference type="PANTHER" id="PTHR23077:SF27">
    <property type="entry name" value="ATPASE FAMILY GENE 2 PROTEIN HOMOLOG A"/>
    <property type="match status" value="1"/>
</dbReference>
<evidence type="ECO:0000256" key="1">
    <source>
        <dbReference type="ARBA" id="ARBA00022737"/>
    </source>
</evidence>
<dbReference type="InterPro" id="IPR003593">
    <property type="entry name" value="AAA+_ATPase"/>
</dbReference>
<name>A0A7R8UEQ3_HERIL</name>
<dbReference type="Gene3D" id="3.40.50.300">
    <property type="entry name" value="P-loop containing nucleotide triphosphate hydrolases"/>
    <property type="match status" value="2"/>
</dbReference>
<dbReference type="FunCoup" id="A0A7R8UEQ3">
    <property type="interactions" value="314"/>
</dbReference>
<evidence type="ECO:0000256" key="2">
    <source>
        <dbReference type="ARBA" id="ARBA00022741"/>
    </source>
</evidence>
<evidence type="ECO:0000313" key="6">
    <source>
        <dbReference type="Proteomes" id="UP000594454"/>
    </source>
</evidence>
<dbReference type="Gene3D" id="1.10.8.60">
    <property type="match status" value="2"/>
</dbReference>
<proteinExistence type="predicted"/>
<dbReference type="InParanoid" id="A0A7R8UEQ3"/>
<dbReference type="InterPro" id="IPR003959">
    <property type="entry name" value="ATPase_AAA_core"/>
</dbReference>
<dbReference type="FunFam" id="1.10.8.60:FF:000069">
    <property type="entry name" value="spermatogenesis-associated protein 5 isoform X1"/>
    <property type="match status" value="1"/>
</dbReference>
<dbReference type="GO" id="GO:0005737">
    <property type="term" value="C:cytoplasm"/>
    <property type="evidence" value="ECO:0007669"/>
    <property type="project" value="TreeGrafter"/>
</dbReference>
<dbReference type="CDD" id="cd19511">
    <property type="entry name" value="RecA-like_CDC48_r2-like"/>
    <property type="match status" value="1"/>
</dbReference>
<dbReference type="InterPro" id="IPR027417">
    <property type="entry name" value="P-loop_NTPase"/>
</dbReference>
<dbReference type="EMBL" id="LR899009">
    <property type="protein sequence ID" value="CAD7079421.1"/>
    <property type="molecule type" value="Genomic_DNA"/>
</dbReference>
<dbReference type="Proteomes" id="UP000594454">
    <property type="component" value="Chromosome 1"/>
</dbReference>
<dbReference type="GO" id="GO:0016887">
    <property type="term" value="F:ATP hydrolysis activity"/>
    <property type="evidence" value="ECO:0007669"/>
    <property type="project" value="InterPro"/>
</dbReference>
<feature type="domain" description="AAA+ ATPase" evidence="4">
    <location>
        <begin position="590"/>
        <end position="727"/>
    </location>
</feature>
<dbReference type="FunFam" id="3.40.50.300:FF:001602">
    <property type="entry name" value="Cell division cycle protein-like protein"/>
    <property type="match status" value="1"/>
</dbReference>
<dbReference type="InterPro" id="IPR041569">
    <property type="entry name" value="AAA_lid_3"/>
</dbReference>
<dbReference type="GO" id="GO:0005524">
    <property type="term" value="F:ATP binding"/>
    <property type="evidence" value="ECO:0007669"/>
    <property type="project" value="UniProtKB-KW"/>
</dbReference>
<dbReference type="OrthoDB" id="27435at2759"/>
<dbReference type="PANTHER" id="PTHR23077">
    <property type="entry name" value="AAA-FAMILY ATPASE"/>
    <property type="match status" value="1"/>
</dbReference>
<sequence>MPPKSSSKKTQVLWFFCEKCKVTVTGRDKDNHAQVCPIASDNLFKESYVRNEVLFTTTVQAKSPVEQLKDTPQRLQNQLIFISEGVIRLCHFVIGDHVVISSNENSEMAPITRLVWPVPEKLLDTVFVTAEDLETNWSRFKNQQIRIEKLPSDPIPADSLIIEYADDTIMDQKANVDICRLLQSQLRHQVISKGLPIKLNFYNKTLTFTVSDIRFSRIYQEGHQAESTLEQQMKRLELHDKGDATKDDNKTEVNFFLITKKTKITISMPQDEIKSADSSHEKITTQDIGGLDEVIAKIREPMNIALGLQEVPAGFKIGRGLLLFGHTGCGKTMICEALANELEGVEVLKINASEIFSRYFGETERNLQREFEKAGEYFPSPCLIIIEDLNNLCPKHETNDVVKRVSAAFLNILDNLHLKPKFGKTFVLATSSNLDNLNPAARRCGRIDIEVEVNVPDSKGRHEILKKYLHKVGHILSDRDVLDIASVTHAFVGTDLVNLVSKAAVLALNQKENEKASAGGVLQDNRITVEHVNSALHYVKPSAMREVLIENPNVRWDDIGGQKDLKLKLKQAIEWPLLYPEKLRKLGIRPPRGILMFGPPGCSKTMIAKALATDSKVNFLSIKGPELFSMWVGESERAVRELFRKARQVAPSIIFFDEIDAIGGERSSDSGSSVKERVLAQILTELDGVDSLNNVTIVAATNRPDMIDKALMRPGRIDRIVYVPLPDSDTRREIFAIKLKTMPLDASVDKEELVRRTEGYSGAEIQAVCHEAALHALEENIDAEMIVWENFERALALVQPRTDSKLLKLYDDYLKQSLR</sequence>
<dbReference type="Pfam" id="PF00004">
    <property type="entry name" value="AAA"/>
    <property type="match status" value="2"/>
</dbReference>
<keyword evidence="3" id="KW-0067">ATP-binding</keyword>
<dbReference type="FunFam" id="3.40.50.300:FF:000018">
    <property type="entry name" value="Cell division control 48"/>
    <property type="match status" value="1"/>
</dbReference>
<dbReference type="InterPro" id="IPR050168">
    <property type="entry name" value="AAA_ATPase_domain"/>
</dbReference>
<keyword evidence="6" id="KW-1185">Reference proteome</keyword>
<accession>A0A7R8UEQ3</accession>
<dbReference type="Pfam" id="PF17862">
    <property type="entry name" value="AAA_lid_3"/>
    <property type="match status" value="1"/>
</dbReference>
<evidence type="ECO:0000259" key="4">
    <source>
        <dbReference type="SMART" id="SM00382"/>
    </source>
</evidence>
<dbReference type="SMART" id="SM00382">
    <property type="entry name" value="AAA"/>
    <property type="match status" value="2"/>
</dbReference>
<dbReference type="PROSITE" id="PS00674">
    <property type="entry name" value="AAA"/>
    <property type="match status" value="1"/>
</dbReference>